<evidence type="ECO:0000313" key="2">
    <source>
        <dbReference type="EMBL" id="USG99399.1"/>
    </source>
</evidence>
<dbReference type="Proteomes" id="UP001056425">
    <property type="component" value="Chromosome"/>
</dbReference>
<feature type="transmembrane region" description="Helical" evidence="1">
    <location>
        <begin position="7"/>
        <end position="25"/>
    </location>
</feature>
<gene>
    <name evidence="2" type="ORF">K1720_07650</name>
</gene>
<dbReference type="EMBL" id="CP080572">
    <property type="protein sequence ID" value="USG99399.1"/>
    <property type="molecule type" value="Genomic_DNA"/>
</dbReference>
<keyword evidence="3" id="KW-1185">Reference proteome</keyword>
<dbReference type="AlphaFoldDB" id="A0A9E7M8L4"/>
<proteinExistence type="predicted"/>
<reference evidence="2 3" key="1">
    <citation type="submission" date="2021-08" db="EMBL/GenBank/DDBJ databases">
        <title>Thermococcus onnuriiensis IOH2.</title>
        <authorList>
            <person name="Park Y.-J."/>
        </authorList>
    </citation>
    <scope>NUCLEOTIDE SEQUENCE [LARGE SCALE GENOMIC DNA]</scope>
    <source>
        <strain evidence="2 3">IOH2</strain>
    </source>
</reference>
<evidence type="ECO:0000256" key="1">
    <source>
        <dbReference type="SAM" id="Phobius"/>
    </source>
</evidence>
<accession>A0A9E7M8L4</accession>
<sequence length="107" mass="12210">MNVENKMSLIFYTIGAVAGIISGVLSTQAQMGYLAGLLVYLVSPKIVMAVVKDLPEEFKDDRILLRKGMWGFLLFWLYFTLFSYNLIIQPEPKFYSNQSLLYNITKG</sequence>
<feature type="transmembrane region" description="Helical" evidence="1">
    <location>
        <begin position="70"/>
        <end position="88"/>
    </location>
</feature>
<dbReference type="KEGG" id="thei:K1720_07650"/>
<name>A0A9E7M8L4_9EURY</name>
<keyword evidence="1" id="KW-1133">Transmembrane helix</keyword>
<keyword evidence="1" id="KW-0472">Membrane</keyword>
<keyword evidence="1" id="KW-0812">Transmembrane</keyword>
<protein>
    <submittedName>
        <fullName evidence="2">Uncharacterized protein</fullName>
    </submittedName>
</protein>
<organism evidence="2 3">
    <name type="scientific">Thermococcus argininiproducens</name>
    <dbReference type="NCBI Taxonomy" id="2866384"/>
    <lineage>
        <taxon>Archaea</taxon>
        <taxon>Methanobacteriati</taxon>
        <taxon>Methanobacteriota</taxon>
        <taxon>Thermococci</taxon>
        <taxon>Thermococcales</taxon>
        <taxon>Thermococcaceae</taxon>
        <taxon>Thermococcus</taxon>
    </lineage>
</organism>
<evidence type="ECO:0000313" key="3">
    <source>
        <dbReference type="Proteomes" id="UP001056425"/>
    </source>
</evidence>